<name>A0A016VYL9_9BILA</name>
<dbReference type="Proteomes" id="UP000024635">
    <property type="component" value="Unassembled WGS sequence"/>
</dbReference>
<proteinExistence type="predicted"/>
<dbReference type="AlphaFoldDB" id="A0A016VYL9"/>
<gene>
    <name evidence="1" type="primary">Acey_s0003.g1562</name>
    <name evidence="1" type="ORF">Y032_0003g1562</name>
</gene>
<keyword evidence="2" id="KW-1185">Reference proteome</keyword>
<reference evidence="2" key="1">
    <citation type="journal article" date="2015" name="Nat. Genet.">
        <title>The genome and transcriptome of the zoonotic hookworm Ancylostoma ceylanicum identify infection-specific gene families.</title>
        <authorList>
            <person name="Schwarz E.M."/>
            <person name="Hu Y."/>
            <person name="Antoshechkin I."/>
            <person name="Miller M.M."/>
            <person name="Sternberg P.W."/>
            <person name="Aroian R.V."/>
        </authorList>
    </citation>
    <scope>NUCLEOTIDE SEQUENCE</scope>
    <source>
        <strain evidence="2">HY135</strain>
    </source>
</reference>
<accession>A0A016VYL9</accession>
<sequence length="68" mass="7958">MDEILDVSKHYKKCHPSQHVVHVVSDKNTPLQGWCDVVRGTGLISWPQKFLDADMRRVWSIWKQSARI</sequence>
<dbReference type="EMBL" id="JARK01001339">
    <property type="protein sequence ID" value="EYC32421.1"/>
    <property type="molecule type" value="Genomic_DNA"/>
</dbReference>
<comment type="caution">
    <text evidence="1">The sequence shown here is derived from an EMBL/GenBank/DDBJ whole genome shotgun (WGS) entry which is preliminary data.</text>
</comment>
<organism evidence="1 2">
    <name type="scientific">Ancylostoma ceylanicum</name>
    <dbReference type="NCBI Taxonomy" id="53326"/>
    <lineage>
        <taxon>Eukaryota</taxon>
        <taxon>Metazoa</taxon>
        <taxon>Ecdysozoa</taxon>
        <taxon>Nematoda</taxon>
        <taxon>Chromadorea</taxon>
        <taxon>Rhabditida</taxon>
        <taxon>Rhabditina</taxon>
        <taxon>Rhabditomorpha</taxon>
        <taxon>Strongyloidea</taxon>
        <taxon>Ancylostomatidae</taxon>
        <taxon>Ancylostomatinae</taxon>
        <taxon>Ancylostoma</taxon>
    </lineage>
</organism>
<evidence type="ECO:0000313" key="2">
    <source>
        <dbReference type="Proteomes" id="UP000024635"/>
    </source>
</evidence>
<evidence type="ECO:0000313" key="1">
    <source>
        <dbReference type="EMBL" id="EYC32421.1"/>
    </source>
</evidence>
<protein>
    <submittedName>
        <fullName evidence="1">Uncharacterized protein</fullName>
    </submittedName>
</protein>